<evidence type="ECO:0000313" key="1">
    <source>
        <dbReference type="EMBL" id="GBO21610.1"/>
    </source>
</evidence>
<proteinExistence type="predicted"/>
<name>A0A4Y2VD43_ARAVE</name>
<dbReference type="Proteomes" id="UP000499080">
    <property type="component" value="Unassembled WGS sequence"/>
</dbReference>
<protein>
    <submittedName>
        <fullName evidence="1">Uncharacterized protein</fullName>
    </submittedName>
</protein>
<dbReference type="EMBL" id="BGPR01044776">
    <property type="protein sequence ID" value="GBO21610.1"/>
    <property type="molecule type" value="Genomic_DNA"/>
</dbReference>
<organism evidence="1 2">
    <name type="scientific">Araneus ventricosus</name>
    <name type="common">Orbweaver spider</name>
    <name type="synonym">Epeira ventricosa</name>
    <dbReference type="NCBI Taxonomy" id="182803"/>
    <lineage>
        <taxon>Eukaryota</taxon>
        <taxon>Metazoa</taxon>
        <taxon>Ecdysozoa</taxon>
        <taxon>Arthropoda</taxon>
        <taxon>Chelicerata</taxon>
        <taxon>Arachnida</taxon>
        <taxon>Araneae</taxon>
        <taxon>Araneomorphae</taxon>
        <taxon>Entelegynae</taxon>
        <taxon>Araneoidea</taxon>
        <taxon>Araneidae</taxon>
        <taxon>Araneus</taxon>
    </lineage>
</organism>
<reference evidence="1 2" key="1">
    <citation type="journal article" date="2019" name="Sci. Rep.">
        <title>Orb-weaving spider Araneus ventricosus genome elucidates the spidroin gene catalogue.</title>
        <authorList>
            <person name="Kono N."/>
            <person name="Nakamura H."/>
            <person name="Ohtoshi R."/>
            <person name="Moran D.A.P."/>
            <person name="Shinohara A."/>
            <person name="Yoshida Y."/>
            <person name="Fujiwara M."/>
            <person name="Mori M."/>
            <person name="Tomita M."/>
            <person name="Arakawa K."/>
        </authorList>
    </citation>
    <scope>NUCLEOTIDE SEQUENCE [LARGE SCALE GENOMIC DNA]</scope>
</reference>
<evidence type="ECO:0000313" key="2">
    <source>
        <dbReference type="Proteomes" id="UP000499080"/>
    </source>
</evidence>
<comment type="caution">
    <text evidence="1">The sequence shown here is derived from an EMBL/GenBank/DDBJ whole genome shotgun (WGS) entry which is preliminary data.</text>
</comment>
<gene>
    <name evidence="1" type="ORF">AVEN_205443_1</name>
</gene>
<accession>A0A4Y2VD43</accession>
<keyword evidence="2" id="KW-1185">Reference proteome</keyword>
<dbReference type="AlphaFoldDB" id="A0A4Y2VD43"/>
<sequence length="86" mass="9905">MSAKRFTFLLHRRERKQNKTHLFRMVSQKFYELSTRLKKLANPSQKKLHKNADSKLLARTWVELSGAKAAFVLARFGDQSGPSLAS</sequence>